<dbReference type="EMBL" id="BARW01043368">
    <property type="protein sequence ID" value="GAJ19490.1"/>
    <property type="molecule type" value="Genomic_DNA"/>
</dbReference>
<proteinExistence type="predicted"/>
<gene>
    <name evidence="1" type="ORF">S12H4_63570</name>
</gene>
<comment type="caution">
    <text evidence="1">The sequence shown here is derived from an EMBL/GenBank/DDBJ whole genome shotgun (WGS) entry which is preliminary data.</text>
</comment>
<sequence>TYWLYIALLEPYKELDKDSLEFLEIENVVINSDIET</sequence>
<accession>X1W030</accession>
<dbReference type="AlphaFoldDB" id="X1W030"/>
<organism evidence="1">
    <name type="scientific">marine sediment metagenome</name>
    <dbReference type="NCBI Taxonomy" id="412755"/>
    <lineage>
        <taxon>unclassified sequences</taxon>
        <taxon>metagenomes</taxon>
        <taxon>ecological metagenomes</taxon>
    </lineage>
</organism>
<evidence type="ECO:0000313" key="1">
    <source>
        <dbReference type="EMBL" id="GAJ19490.1"/>
    </source>
</evidence>
<name>X1W030_9ZZZZ</name>
<feature type="non-terminal residue" evidence="1">
    <location>
        <position position="36"/>
    </location>
</feature>
<feature type="non-terminal residue" evidence="1">
    <location>
        <position position="1"/>
    </location>
</feature>
<reference evidence="1" key="1">
    <citation type="journal article" date="2014" name="Front. Microbiol.">
        <title>High frequency of phylogenetically diverse reductive dehalogenase-homologous genes in deep subseafloor sedimentary metagenomes.</title>
        <authorList>
            <person name="Kawai M."/>
            <person name="Futagami T."/>
            <person name="Toyoda A."/>
            <person name="Takaki Y."/>
            <person name="Nishi S."/>
            <person name="Hori S."/>
            <person name="Arai W."/>
            <person name="Tsubouchi T."/>
            <person name="Morono Y."/>
            <person name="Uchiyama I."/>
            <person name="Ito T."/>
            <person name="Fujiyama A."/>
            <person name="Inagaki F."/>
            <person name="Takami H."/>
        </authorList>
    </citation>
    <scope>NUCLEOTIDE SEQUENCE</scope>
    <source>
        <strain evidence="1">Expedition CK06-06</strain>
    </source>
</reference>
<protein>
    <submittedName>
        <fullName evidence="1">Uncharacterized protein</fullName>
    </submittedName>
</protein>